<evidence type="ECO:0000256" key="3">
    <source>
        <dbReference type="ARBA" id="ARBA00022679"/>
    </source>
</evidence>
<dbReference type="PANTHER" id="PTHR36699">
    <property type="entry name" value="LD-TRANSPEPTIDASE"/>
    <property type="match status" value="1"/>
</dbReference>
<dbReference type="GO" id="GO:0009252">
    <property type="term" value="P:peptidoglycan biosynthetic process"/>
    <property type="evidence" value="ECO:0007669"/>
    <property type="project" value="UniProtKB-UniPathway"/>
</dbReference>
<dbReference type="EMBL" id="DSZU01000095">
    <property type="protein sequence ID" value="HGV55518.1"/>
    <property type="molecule type" value="Genomic_DNA"/>
</dbReference>
<evidence type="ECO:0000256" key="7">
    <source>
        <dbReference type="PROSITE-ProRule" id="PRU01373"/>
    </source>
</evidence>
<comment type="similarity">
    <text evidence="2">Belongs to the YkuD family.</text>
</comment>
<dbReference type="InterPro" id="IPR005490">
    <property type="entry name" value="LD_TPept_cat_dom"/>
</dbReference>
<dbReference type="Gene3D" id="2.40.440.10">
    <property type="entry name" value="L,D-transpeptidase catalytic domain-like"/>
    <property type="match status" value="1"/>
</dbReference>
<organism evidence="9">
    <name type="scientific">Caldimicrobium thiodismutans</name>
    <dbReference type="NCBI Taxonomy" id="1653476"/>
    <lineage>
        <taxon>Bacteria</taxon>
        <taxon>Pseudomonadati</taxon>
        <taxon>Thermodesulfobacteriota</taxon>
        <taxon>Thermodesulfobacteria</taxon>
        <taxon>Thermodesulfobacteriales</taxon>
        <taxon>Thermodesulfobacteriaceae</taxon>
        <taxon>Caldimicrobium</taxon>
    </lineage>
</organism>
<comment type="caution">
    <text evidence="9">The sequence shown here is derived from an EMBL/GenBank/DDBJ whole genome shotgun (WGS) entry which is preliminary data.</text>
</comment>
<sequence length="283" mass="33277">MGFILFLRQTLVLIWIILLLANVVEGSQELYLLYDKAKYRLYLKRGEEVLMDFPAGHGLKSLLPKSKRGDFLTPEGIYKITEIRLSAQYYYFIELSYPNWNDLSWAYYRGEIDFARLKRAEGKTLGNAIGIHGGGSFKKEKGGLNYNWTQGCVALNNPDLERLIPFLRPGQRVYLVDSEKGLYEFLKKLAYPLKVKPLDFWEGALYFRIDEATYWYFYLKESAKGERILLWEEWHKGRLAQQLKSQGEGKFEVEKEERLKGVILQRIFAHMEPLEFIDLETWK</sequence>
<evidence type="ECO:0000256" key="6">
    <source>
        <dbReference type="ARBA" id="ARBA00023316"/>
    </source>
</evidence>
<keyword evidence="6 7" id="KW-0961">Cell wall biogenesis/degradation</keyword>
<feature type="active site" description="Proton donor/acceptor" evidence="7">
    <location>
        <position position="132"/>
    </location>
</feature>
<evidence type="ECO:0000259" key="8">
    <source>
        <dbReference type="PROSITE" id="PS52029"/>
    </source>
</evidence>
<dbReference type="AlphaFoldDB" id="A0A832GLN6"/>
<dbReference type="Pfam" id="PF03734">
    <property type="entry name" value="YkuD"/>
    <property type="match status" value="1"/>
</dbReference>
<dbReference type="CDD" id="cd16913">
    <property type="entry name" value="YkuD_like"/>
    <property type="match status" value="1"/>
</dbReference>
<keyword evidence="3" id="KW-0808">Transferase</keyword>
<dbReference type="PANTHER" id="PTHR36699:SF1">
    <property type="entry name" value="L,D-TRANSPEPTIDASE YAFK-RELATED"/>
    <property type="match status" value="1"/>
</dbReference>
<evidence type="ECO:0000256" key="2">
    <source>
        <dbReference type="ARBA" id="ARBA00005992"/>
    </source>
</evidence>
<dbReference type="InterPro" id="IPR038063">
    <property type="entry name" value="Transpep_catalytic_dom"/>
</dbReference>
<gene>
    <name evidence="9" type="ORF">ENT73_05475</name>
</gene>
<evidence type="ECO:0000256" key="4">
    <source>
        <dbReference type="ARBA" id="ARBA00022960"/>
    </source>
</evidence>
<dbReference type="GO" id="GO:0071555">
    <property type="term" value="P:cell wall organization"/>
    <property type="evidence" value="ECO:0007669"/>
    <property type="project" value="UniProtKB-UniRule"/>
</dbReference>
<feature type="active site" description="Nucleophile" evidence="7">
    <location>
        <position position="152"/>
    </location>
</feature>
<dbReference type="PROSITE" id="PS52029">
    <property type="entry name" value="LD_TPASE"/>
    <property type="match status" value="1"/>
</dbReference>
<dbReference type="GO" id="GO:0008360">
    <property type="term" value="P:regulation of cell shape"/>
    <property type="evidence" value="ECO:0007669"/>
    <property type="project" value="UniProtKB-UniRule"/>
</dbReference>
<dbReference type="UniPathway" id="UPA00219"/>
<reference evidence="9" key="1">
    <citation type="journal article" date="2020" name="mSystems">
        <title>Genome- and Community-Level Interaction Insights into Carbon Utilization and Element Cycling Functions of Hydrothermarchaeota in Hydrothermal Sediment.</title>
        <authorList>
            <person name="Zhou Z."/>
            <person name="Liu Y."/>
            <person name="Xu W."/>
            <person name="Pan J."/>
            <person name="Luo Z.H."/>
            <person name="Li M."/>
        </authorList>
    </citation>
    <scope>NUCLEOTIDE SEQUENCE [LARGE SCALE GENOMIC DNA]</scope>
    <source>
        <strain evidence="9">SpSt-605</strain>
    </source>
</reference>
<evidence type="ECO:0000256" key="1">
    <source>
        <dbReference type="ARBA" id="ARBA00004752"/>
    </source>
</evidence>
<evidence type="ECO:0000313" key="9">
    <source>
        <dbReference type="EMBL" id="HGV55518.1"/>
    </source>
</evidence>
<dbReference type="GO" id="GO:0004180">
    <property type="term" value="F:carboxypeptidase activity"/>
    <property type="evidence" value="ECO:0007669"/>
    <property type="project" value="UniProtKB-ARBA"/>
</dbReference>
<keyword evidence="5 7" id="KW-0573">Peptidoglycan synthesis</keyword>
<proteinExistence type="inferred from homology"/>
<accession>A0A832GLN6</accession>
<dbReference type="GO" id="GO:0016740">
    <property type="term" value="F:transferase activity"/>
    <property type="evidence" value="ECO:0007669"/>
    <property type="project" value="UniProtKB-KW"/>
</dbReference>
<feature type="domain" description="L,D-TPase catalytic" evidence="8">
    <location>
        <begin position="30"/>
        <end position="176"/>
    </location>
</feature>
<dbReference type="SUPFAM" id="SSF141523">
    <property type="entry name" value="L,D-transpeptidase catalytic domain-like"/>
    <property type="match status" value="1"/>
</dbReference>
<keyword evidence="4 7" id="KW-0133">Cell shape</keyword>
<comment type="pathway">
    <text evidence="1 7">Cell wall biogenesis; peptidoglycan biosynthesis.</text>
</comment>
<evidence type="ECO:0000256" key="5">
    <source>
        <dbReference type="ARBA" id="ARBA00022984"/>
    </source>
</evidence>
<protein>
    <submittedName>
        <fullName evidence="9">Murein L,D-transpeptidase</fullName>
    </submittedName>
</protein>
<name>A0A832GLN6_9BACT</name>